<keyword evidence="2" id="KW-1133">Transmembrane helix</keyword>
<organism evidence="3 4">
    <name type="scientific">Nocardioides aurantiacus</name>
    <dbReference type="NCBI Taxonomy" id="86796"/>
    <lineage>
        <taxon>Bacteria</taxon>
        <taxon>Bacillati</taxon>
        <taxon>Actinomycetota</taxon>
        <taxon>Actinomycetes</taxon>
        <taxon>Propionibacteriales</taxon>
        <taxon>Nocardioidaceae</taxon>
        <taxon>Nocardioides</taxon>
    </lineage>
</organism>
<name>A0A3N2CXG3_9ACTN</name>
<proteinExistence type="predicted"/>
<comment type="caution">
    <text evidence="3">The sequence shown here is derived from an EMBL/GenBank/DDBJ whole genome shotgun (WGS) entry which is preliminary data.</text>
</comment>
<feature type="transmembrane region" description="Helical" evidence="2">
    <location>
        <begin position="74"/>
        <end position="94"/>
    </location>
</feature>
<dbReference type="RefSeq" id="WP_123391867.1">
    <property type="nucleotide sequence ID" value="NZ_RKHO01000001.1"/>
</dbReference>
<evidence type="ECO:0000313" key="3">
    <source>
        <dbReference type="EMBL" id="ROR92230.1"/>
    </source>
</evidence>
<feature type="transmembrane region" description="Helical" evidence="2">
    <location>
        <begin position="36"/>
        <end position="54"/>
    </location>
</feature>
<accession>A0A3N2CXG3</accession>
<feature type="transmembrane region" description="Helical" evidence="2">
    <location>
        <begin position="174"/>
        <end position="198"/>
    </location>
</feature>
<dbReference type="EMBL" id="RKHO01000001">
    <property type="protein sequence ID" value="ROR92230.1"/>
    <property type="molecule type" value="Genomic_DNA"/>
</dbReference>
<feature type="region of interest" description="Disordered" evidence="1">
    <location>
        <begin position="236"/>
        <end position="258"/>
    </location>
</feature>
<feature type="transmembrane region" description="Helical" evidence="2">
    <location>
        <begin position="218"/>
        <end position="235"/>
    </location>
</feature>
<evidence type="ECO:0000313" key="4">
    <source>
        <dbReference type="Proteomes" id="UP000281738"/>
    </source>
</evidence>
<sequence>MIDRILAAAGRVLGSWAPDLGHDLPEPSGAARLRRFGVPLVLLAVLVQSAVHLVNLVVFDLGIDLLNLDIDGGVFSWASVVVTFAVAFQLLVLAAQATRRAALLVAVAGAVAFLSLDDSVQLHERVSEWKTQLGPIAHFSRTFWPLVYLPLLAFVLLVLLALATRMRRAEGRLVVAALLGLGAAVLLEMASPALFALGFDHGQIGYEWEAVVEEGLELGGWALIALALAAASLVARSGPASPSPGRADRPDQQGQPTS</sequence>
<feature type="transmembrane region" description="Helical" evidence="2">
    <location>
        <begin position="142"/>
        <end position="162"/>
    </location>
</feature>
<keyword evidence="4" id="KW-1185">Reference proteome</keyword>
<dbReference type="AlphaFoldDB" id="A0A3N2CXG3"/>
<evidence type="ECO:0000256" key="1">
    <source>
        <dbReference type="SAM" id="MobiDB-lite"/>
    </source>
</evidence>
<dbReference type="Proteomes" id="UP000281738">
    <property type="component" value="Unassembled WGS sequence"/>
</dbReference>
<evidence type="ECO:0000256" key="2">
    <source>
        <dbReference type="SAM" id="Phobius"/>
    </source>
</evidence>
<gene>
    <name evidence="3" type="ORF">EDD33_3116</name>
</gene>
<keyword evidence="2" id="KW-0812">Transmembrane</keyword>
<protein>
    <submittedName>
        <fullName evidence="3">Uncharacterized protein</fullName>
    </submittedName>
</protein>
<feature type="transmembrane region" description="Helical" evidence="2">
    <location>
        <begin position="101"/>
        <end position="122"/>
    </location>
</feature>
<keyword evidence="2" id="KW-0472">Membrane</keyword>
<reference evidence="3 4" key="1">
    <citation type="submission" date="2018-11" db="EMBL/GenBank/DDBJ databases">
        <title>Sequencing the genomes of 1000 actinobacteria strains.</title>
        <authorList>
            <person name="Klenk H.-P."/>
        </authorList>
    </citation>
    <scope>NUCLEOTIDE SEQUENCE [LARGE SCALE GENOMIC DNA]</scope>
    <source>
        <strain evidence="3 4">DSM 12652</strain>
    </source>
</reference>